<name>A0A7W7K5Q1_9SPHN</name>
<evidence type="ECO:0000313" key="7">
    <source>
        <dbReference type="Proteomes" id="UP000555448"/>
    </source>
</evidence>
<dbReference type="InterPro" id="IPR006913">
    <property type="entry name" value="CENP-V/GFA"/>
</dbReference>
<reference evidence="6 7" key="1">
    <citation type="submission" date="2020-08" db="EMBL/GenBank/DDBJ databases">
        <title>Functional genomics of gut bacteria from endangered species of beetles.</title>
        <authorList>
            <person name="Carlos-Shanley C."/>
        </authorList>
    </citation>
    <scope>NUCLEOTIDE SEQUENCE [LARGE SCALE GENOMIC DNA]</scope>
    <source>
        <strain evidence="6 7">S00245</strain>
    </source>
</reference>
<evidence type="ECO:0000256" key="2">
    <source>
        <dbReference type="ARBA" id="ARBA00022723"/>
    </source>
</evidence>
<dbReference type="GO" id="GO:0046872">
    <property type="term" value="F:metal ion binding"/>
    <property type="evidence" value="ECO:0007669"/>
    <property type="project" value="UniProtKB-KW"/>
</dbReference>
<dbReference type="Gene3D" id="3.90.1590.10">
    <property type="entry name" value="glutathione-dependent formaldehyde- activating enzyme (gfa)"/>
    <property type="match status" value="1"/>
</dbReference>
<evidence type="ECO:0000256" key="4">
    <source>
        <dbReference type="ARBA" id="ARBA00023239"/>
    </source>
</evidence>
<dbReference type="Pfam" id="PF04828">
    <property type="entry name" value="GFA"/>
    <property type="match status" value="1"/>
</dbReference>
<organism evidence="6 7">
    <name type="scientific">Novosphingobium chloroacetimidivorans</name>
    <dbReference type="NCBI Taxonomy" id="1428314"/>
    <lineage>
        <taxon>Bacteria</taxon>
        <taxon>Pseudomonadati</taxon>
        <taxon>Pseudomonadota</taxon>
        <taxon>Alphaproteobacteria</taxon>
        <taxon>Sphingomonadales</taxon>
        <taxon>Sphingomonadaceae</taxon>
        <taxon>Novosphingobium</taxon>
    </lineage>
</organism>
<keyword evidence="2" id="KW-0479">Metal-binding</keyword>
<feature type="domain" description="CENP-V/GFA" evidence="5">
    <location>
        <begin position="3"/>
        <end position="109"/>
    </location>
</feature>
<dbReference type="GO" id="GO:0016846">
    <property type="term" value="F:carbon-sulfur lyase activity"/>
    <property type="evidence" value="ECO:0007669"/>
    <property type="project" value="InterPro"/>
</dbReference>
<accession>A0A7W7K5Q1</accession>
<dbReference type="PANTHER" id="PTHR33337">
    <property type="entry name" value="GFA DOMAIN-CONTAINING PROTEIN"/>
    <property type="match status" value="1"/>
</dbReference>
<keyword evidence="4" id="KW-0456">Lyase</keyword>
<keyword evidence="3" id="KW-0862">Zinc</keyword>
<dbReference type="AlphaFoldDB" id="A0A7W7K5Q1"/>
<sequence>MTYTGQCSCGAVMIAIEGEPVTTRQCWCRQCQKIAAGGATNNAIFPLEAITIEGERAQSRYVAASGATLTHEFCLACGTHVLAHSSARPLLRTIRLGLLDEGHGLAPAAAIWTSEAPAWAVVDPALEQWPQQPPPPSHPTPP</sequence>
<proteinExistence type="inferred from homology"/>
<dbReference type="SUPFAM" id="SSF51316">
    <property type="entry name" value="Mss4-like"/>
    <property type="match status" value="1"/>
</dbReference>
<evidence type="ECO:0000256" key="3">
    <source>
        <dbReference type="ARBA" id="ARBA00022833"/>
    </source>
</evidence>
<dbReference type="EMBL" id="JACHLR010000001">
    <property type="protein sequence ID" value="MBB4856742.1"/>
    <property type="molecule type" value="Genomic_DNA"/>
</dbReference>
<gene>
    <name evidence="6" type="ORF">HNO88_000039</name>
</gene>
<evidence type="ECO:0000313" key="6">
    <source>
        <dbReference type="EMBL" id="MBB4856742.1"/>
    </source>
</evidence>
<comment type="similarity">
    <text evidence="1">Belongs to the Gfa family.</text>
</comment>
<evidence type="ECO:0000259" key="5">
    <source>
        <dbReference type="PROSITE" id="PS51891"/>
    </source>
</evidence>
<dbReference type="RefSeq" id="WP_184241592.1">
    <property type="nucleotide sequence ID" value="NZ_JACHLR010000001.1"/>
</dbReference>
<dbReference type="PROSITE" id="PS51891">
    <property type="entry name" value="CENP_V_GFA"/>
    <property type="match status" value="1"/>
</dbReference>
<comment type="caution">
    <text evidence="6">The sequence shown here is derived from an EMBL/GenBank/DDBJ whole genome shotgun (WGS) entry which is preliminary data.</text>
</comment>
<evidence type="ECO:0000256" key="1">
    <source>
        <dbReference type="ARBA" id="ARBA00005495"/>
    </source>
</evidence>
<keyword evidence="7" id="KW-1185">Reference proteome</keyword>
<dbReference type="InterPro" id="IPR011057">
    <property type="entry name" value="Mss4-like_sf"/>
</dbReference>
<dbReference type="PANTHER" id="PTHR33337:SF40">
    <property type="entry name" value="CENP-V_GFA DOMAIN-CONTAINING PROTEIN-RELATED"/>
    <property type="match status" value="1"/>
</dbReference>
<protein>
    <recommendedName>
        <fullName evidence="5">CENP-V/GFA domain-containing protein</fullName>
    </recommendedName>
</protein>
<dbReference type="Proteomes" id="UP000555448">
    <property type="component" value="Unassembled WGS sequence"/>
</dbReference>